<protein>
    <submittedName>
        <fullName evidence="1">Uncharacterized protein</fullName>
    </submittedName>
</protein>
<comment type="caution">
    <text evidence="1">The sequence shown here is derived from an EMBL/GenBank/DDBJ whole genome shotgun (WGS) entry which is preliminary data.</text>
</comment>
<accession>U2GIU1</accession>
<reference evidence="1 2" key="1">
    <citation type="journal article" date="2013" name="BMC Genomics">
        <title>Comparative genomics of Campylobacter concisus isolates reveals genetic diversity and provides insights into disease association.</title>
        <authorList>
            <person name="Deshpande N.P."/>
            <person name="Kaakoush N.O."/>
            <person name="Wilkins M.R."/>
            <person name="Mitchell H.M."/>
        </authorList>
    </citation>
    <scope>NUCLEOTIDE SEQUENCE [LARGE SCALE GENOMIC DNA]</scope>
    <source>
        <strain evidence="1 2">ATCC 51562</strain>
    </source>
</reference>
<dbReference type="RefSeq" id="WP_021091193.1">
    <property type="nucleotide sequence ID" value="NZ_ANNI01000005.1"/>
</dbReference>
<organism evidence="1 2">
    <name type="scientific">Campylobacter concisus ATCC 51562</name>
    <dbReference type="NCBI Taxonomy" id="1242969"/>
    <lineage>
        <taxon>Bacteria</taxon>
        <taxon>Pseudomonadati</taxon>
        <taxon>Campylobacterota</taxon>
        <taxon>Epsilonproteobacteria</taxon>
        <taxon>Campylobacterales</taxon>
        <taxon>Campylobacteraceae</taxon>
        <taxon>Campylobacter</taxon>
    </lineage>
</organism>
<gene>
    <name evidence="1" type="ORF">ATCC51562_1637</name>
</gene>
<evidence type="ECO:0000313" key="2">
    <source>
        <dbReference type="Proteomes" id="UP000016627"/>
    </source>
</evidence>
<name>U2GIU1_9BACT</name>
<dbReference type="Proteomes" id="UP000016627">
    <property type="component" value="Unassembled WGS sequence"/>
</dbReference>
<dbReference type="PATRIC" id="fig|1242969.3.peg.1023"/>
<dbReference type="EMBL" id="ANNI01000005">
    <property type="protein sequence ID" value="ERJ25898.1"/>
    <property type="molecule type" value="Genomic_DNA"/>
</dbReference>
<dbReference type="AlphaFoldDB" id="U2GIU1"/>
<sequence>MAERNLGAEIDEIKAQLQIITNKISNLESEDMALRSLSGDLNNAINSLSSRVGAIETNGLKTAIGDIKTDLNLQRMKVTRLERKDNGL</sequence>
<proteinExistence type="predicted"/>
<evidence type="ECO:0000313" key="1">
    <source>
        <dbReference type="EMBL" id="ERJ25898.1"/>
    </source>
</evidence>